<sequence>MSALTIAACVGYATSKPEGQVARWLEQLAEYHFNVLHRPGRAQCNADALSRQRCPQCGISIVAAPTLPVATMEKVAPSSTVHRPHTVDAAELARLKPAAPSLPDVLGP</sequence>
<gene>
    <name evidence="1" type="ORF">T12_9046</name>
</gene>
<organism evidence="1 2">
    <name type="scientific">Trichinella patagoniensis</name>
    <dbReference type="NCBI Taxonomy" id="990121"/>
    <lineage>
        <taxon>Eukaryota</taxon>
        <taxon>Metazoa</taxon>
        <taxon>Ecdysozoa</taxon>
        <taxon>Nematoda</taxon>
        <taxon>Enoplea</taxon>
        <taxon>Dorylaimia</taxon>
        <taxon>Trichinellida</taxon>
        <taxon>Trichinellidae</taxon>
        <taxon>Trichinella</taxon>
    </lineage>
</organism>
<reference evidence="1 2" key="1">
    <citation type="submission" date="2015-01" db="EMBL/GenBank/DDBJ databases">
        <title>Evolution of Trichinella species and genotypes.</title>
        <authorList>
            <person name="Korhonen P.K."/>
            <person name="Edoardo P."/>
            <person name="Giuseppe L.R."/>
            <person name="Gasser R.B."/>
        </authorList>
    </citation>
    <scope>NUCLEOTIDE SEQUENCE [LARGE SCALE GENOMIC DNA]</scope>
    <source>
        <strain evidence="1">ISS2496</strain>
    </source>
</reference>
<dbReference type="AlphaFoldDB" id="A0A0V0Z770"/>
<protein>
    <recommendedName>
        <fullName evidence="3">Retrovirus-related Pol polyprotein from transposon</fullName>
    </recommendedName>
</protein>
<accession>A0A0V0Z770</accession>
<evidence type="ECO:0000313" key="2">
    <source>
        <dbReference type="Proteomes" id="UP000054783"/>
    </source>
</evidence>
<name>A0A0V0Z770_9BILA</name>
<comment type="caution">
    <text evidence="1">The sequence shown here is derived from an EMBL/GenBank/DDBJ whole genome shotgun (WGS) entry which is preliminary data.</text>
</comment>
<dbReference type="Proteomes" id="UP000054783">
    <property type="component" value="Unassembled WGS sequence"/>
</dbReference>
<evidence type="ECO:0000313" key="1">
    <source>
        <dbReference type="EMBL" id="KRY08423.1"/>
    </source>
</evidence>
<proteinExistence type="predicted"/>
<evidence type="ECO:0008006" key="3">
    <source>
        <dbReference type="Google" id="ProtNLM"/>
    </source>
</evidence>
<dbReference type="EMBL" id="JYDQ01000335">
    <property type="protein sequence ID" value="KRY08423.1"/>
    <property type="molecule type" value="Genomic_DNA"/>
</dbReference>
<dbReference type="OrthoDB" id="6778229at2759"/>
<keyword evidence="2" id="KW-1185">Reference proteome</keyword>